<dbReference type="HOGENOM" id="CLU_105974_1_0_1"/>
<evidence type="ECO:0000256" key="1">
    <source>
        <dbReference type="ARBA" id="ARBA00004141"/>
    </source>
</evidence>
<dbReference type="PANTHER" id="PTHR35042:SF1">
    <property type="entry name" value="DUF1772-DOMAIN-CONTAINING PROTEIN"/>
    <property type="match status" value="1"/>
</dbReference>
<comment type="subcellular location">
    <subcellularLocation>
        <location evidence="1">Membrane</location>
        <topology evidence="1">Multi-pass membrane protein</topology>
    </subcellularLocation>
</comment>
<dbReference type="Proteomes" id="UP000054321">
    <property type="component" value="Unassembled WGS sequence"/>
</dbReference>
<evidence type="ECO:0000256" key="4">
    <source>
        <dbReference type="ARBA" id="ARBA00023136"/>
    </source>
</evidence>
<sequence length="180" mass="18944">MAFVPISFRIAQAVGITGAAWLSGNIASLSLISVPALIQSGSKDSVPSPVLAQQWKYNFEKGKSQNPPIAAASASAFSYLAWSVRSGSRLRSIVPKNSIQLYTTAAILTLGIVPYTLLAMQSTNSKLIAKSEAWKGVAISGTSEDAEFIELVEKWTFLNGVRSSLPLAGAIAGFIAVLAV</sequence>
<evidence type="ECO:0000256" key="3">
    <source>
        <dbReference type="ARBA" id="ARBA00022989"/>
    </source>
</evidence>
<accession>A0A0C3HLA0</accession>
<keyword evidence="3" id="KW-1133">Transmembrane helix</keyword>
<dbReference type="InParanoid" id="A0A0C3HLA0"/>
<keyword evidence="4" id="KW-0472">Membrane</keyword>
<reference evidence="7" key="2">
    <citation type="submission" date="2015-01" db="EMBL/GenBank/DDBJ databases">
        <title>Evolutionary Origins and Diversification of the Mycorrhizal Mutualists.</title>
        <authorList>
            <consortium name="DOE Joint Genome Institute"/>
            <consortium name="Mycorrhizal Genomics Consortium"/>
            <person name="Kohler A."/>
            <person name="Kuo A."/>
            <person name="Nagy L.G."/>
            <person name="Floudas D."/>
            <person name="Copeland A."/>
            <person name="Barry K.W."/>
            <person name="Cichocki N."/>
            <person name="Veneault-Fourrey C."/>
            <person name="LaButti K."/>
            <person name="Lindquist E.A."/>
            <person name="Lipzen A."/>
            <person name="Lundell T."/>
            <person name="Morin E."/>
            <person name="Murat C."/>
            <person name="Riley R."/>
            <person name="Ohm R."/>
            <person name="Sun H."/>
            <person name="Tunlid A."/>
            <person name="Henrissat B."/>
            <person name="Grigoriev I.V."/>
            <person name="Hibbett D.S."/>
            <person name="Martin F."/>
        </authorList>
    </citation>
    <scope>NUCLEOTIDE SEQUENCE [LARGE SCALE GENOMIC DNA]</scope>
    <source>
        <strain evidence="7">Zn</strain>
    </source>
</reference>
<dbReference type="GO" id="GO:0016020">
    <property type="term" value="C:membrane"/>
    <property type="evidence" value="ECO:0007669"/>
    <property type="project" value="UniProtKB-SubCell"/>
</dbReference>
<name>A0A0C3HLA0_OIDMZ</name>
<dbReference type="PANTHER" id="PTHR35042">
    <property type="entry name" value="ANTHRONE OXYGENASE ENCC"/>
    <property type="match status" value="1"/>
</dbReference>
<gene>
    <name evidence="6" type="ORF">OIDMADRAFT_141184</name>
</gene>
<dbReference type="OrthoDB" id="5954308at2759"/>
<dbReference type="AlphaFoldDB" id="A0A0C3HLA0"/>
<organism evidence="6 7">
    <name type="scientific">Oidiodendron maius (strain Zn)</name>
    <dbReference type="NCBI Taxonomy" id="913774"/>
    <lineage>
        <taxon>Eukaryota</taxon>
        <taxon>Fungi</taxon>
        <taxon>Dikarya</taxon>
        <taxon>Ascomycota</taxon>
        <taxon>Pezizomycotina</taxon>
        <taxon>Leotiomycetes</taxon>
        <taxon>Leotiomycetes incertae sedis</taxon>
        <taxon>Myxotrichaceae</taxon>
        <taxon>Oidiodendron</taxon>
    </lineage>
</organism>
<dbReference type="InterPro" id="IPR013901">
    <property type="entry name" value="Anthrone_oxy"/>
</dbReference>
<evidence type="ECO:0000313" key="7">
    <source>
        <dbReference type="Proteomes" id="UP000054321"/>
    </source>
</evidence>
<comment type="similarity">
    <text evidence="5">Belongs to the anthrone oxygenase family.</text>
</comment>
<protein>
    <recommendedName>
        <fullName evidence="8">DUF1772 domain-containing protein</fullName>
    </recommendedName>
</protein>
<evidence type="ECO:0008006" key="8">
    <source>
        <dbReference type="Google" id="ProtNLM"/>
    </source>
</evidence>
<keyword evidence="7" id="KW-1185">Reference proteome</keyword>
<dbReference type="EMBL" id="KN832870">
    <property type="protein sequence ID" value="KIN09011.1"/>
    <property type="molecule type" value="Genomic_DNA"/>
</dbReference>
<keyword evidence="2" id="KW-0812">Transmembrane</keyword>
<evidence type="ECO:0000256" key="2">
    <source>
        <dbReference type="ARBA" id="ARBA00022692"/>
    </source>
</evidence>
<evidence type="ECO:0000256" key="5">
    <source>
        <dbReference type="ARBA" id="ARBA00034313"/>
    </source>
</evidence>
<reference evidence="6 7" key="1">
    <citation type="submission" date="2014-04" db="EMBL/GenBank/DDBJ databases">
        <authorList>
            <consortium name="DOE Joint Genome Institute"/>
            <person name="Kuo A."/>
            <person name="Martino E."/>
            <person name="Perotto S."/>
            <person name="Kohler A."/>
            <person name="Nagy L.G."/>
            <person name="Floudas D."/>
            <person name="Copeland A."/>
            <person name="Barry K.W."/>
            <person name="Cichocki N."/>
            <person name="Veneault-Fourrey C."/>
            <person name="LaButti K."/>
            <person name="Lindquist E.A."/>
            <person name="Lipzen A."/>
            <person name="Lundell T."/>
            <person name="Morin E."/>
            <person name="Murat C."/>
            <person name="Sun H."/>
            <person name="Tunlid A."/>
            <person name="Henrissat B."/>
            <person name="Grigoriev I.V."/>
            <person name="Hibbett D.S."/>
            <person name="Martin F."/>
            <person name="Nordberg H.P."/>
            <person name="Cantor M.N."/>
            <person name="Hua S.X."/>
        </authorList>
    </citation>
    <scope>NUCLEOTIDE SEQUENCE [LARGE SCALE GENOMIC DNA]</scope>
    <source>
        <strain evidence="6 7">Zn</strain>
    </source>
</reference>
<proteinExistence type="inferred from homology"/>
<dbReference type="Pfam" id="PF08592">
    <property type="entry name" value="Anthrone_oxy"/>
    <property type="match status" value="1"/>
</dbReference>
<evidence type="ECO:0000313" key="6">
    <source>
        <dbReference type="EMBL" id="KIN09011.1"/>
    </source>
</evidence>